<dbReference type="AlphaFoldDB" id="A0A8T0WCH6"/>
<evidence type="ECO:0000313" key="3">
    <source>
        <dbReference type="Proteomes" id="UP000823388"/>
    </source>
</evidence>
<dbReference type="OrthoDB" id="676612at2759"/>
<protein>
    <submittedName>
        <fullName evidence="2">Uncharacterized protein</fullName>
    </submittedName>
</protein>
<organism evidence="2 3">
    <name type="scientific">Panicum virgatum</name>
    <name type="common">Blackwell switchgrass</name>
    <dbReference type="NCBI Taxonomy" id="38727"/>
    <lineage>
        <taxon>Eukaryota</taxon>
        <taxon>Viridiplantae</taxon>
        <taxon>Streptophyta</taxon>
        <taxon>Embryophyta</taxon>
        <taxon>Tracheophyta</taxon>
        <taxon>Spermatophyta</taxon>
        <taxon>Magnoliopsida</taxon>
        <taxon>Liliopsida</taxon>
        <taxon>Poales</taxon>
        <taxon>Poaceae</taxon>
        <taxon>PACMAD clade</taxon>
        <taxon>Panicoideae</taxon>
        <taxon>Panicodae</taxon>
        <taxon>Paniceae</taxon>
        <taxon>Panicinae</taxon>
        <taxon>Panicum</taxon>
        <taxon>Panicum sect. Hiantes</taxon>
    </lineage>
</organism>
<evidence type="ECO:0000313" key="2">
    <source>
        <dbReference type="EMBL" id="KAG2643947.1"/>
    </source>
</evidence>
<dbReference type="Proteomes" id="UP000823388">
    <property type="component" value="Chromosome 2K"/>
</dbReference>
<name>A0A8T0WCH6_PANVG</name>
<gene>
    <name evidence="2" type="ORF">PVAP13_2KG365700</name>
</gene>
<reference evidence="2" key="1">
    <citation type="submission" date="2020-05" db="EMBL/GenBank/DDBJ databases">
        <title>WGS assembly of Panicum virgatum.</title>
        <authorList>
            <person name="Lovell J.T."/>
            <person name="Jenkins J."/>
            <person name="Shu S."/>
            <person name="Juenger T.E."/>
            <person name="Schmutz J."/>
        </authorList>
    </citation>
    <scope>NUCLEOTIDE SEQUENCE</scope>
    <source>
        <strain evidence="2">AP13</strain>
    </source>
</reference>
<feature type="region of interest" description="Disordered" evidence="1">
    <location>
        <begin position="35"/>
        <end position="70"/>
    </location>
</feature>
<proteinExistence type="predicted"/>
<accession>A0A8T0WCH6</accession>
<comment type="caution">
    <text evidence="2">The sequence shown here is derived from an EMBL/GenBank/DDBJ whole genome shotgun (WGS) entry which is preliminary data.</text>
</comment>
<dbReference type="PANTHER" id="PTHR33735:SF2">
    <property type="entry name" value="OS09G0468900 PROTEIN"/>
    <property type="match status" value="1"/>
</dbReference>
<evidence type="ECO:0000256" key="1">
    <source>
        <dbReference type="SAM" id="MobiDB-lite"/>
    </source>
</evidence>
<keyword evidence="3" id="KW-1185">Reference proteome</keyword>
<sequence length="235" mass="24852">MQLSTEPIAEPASSICSTRLFLSCLRAHLSRPRSSMATLTLPPTNAGGQTATQEGPAGKPGASAADPGGMDSEWVVLGKSDIVPADLAEAAAAAGHPRLNFSPLPMIPIWVQMVLGGVAYTAVPFYKRARKIEGETLNNVETAVEVVEHVAEVTEKLAANAANSLPENGSLQKVAVEIEYIAEVVDKDAHKVEAVIQKIEDMSEKIDAAMEPIIEALEKDFKPNPTSSTGLDAKK</sequence>
<feature type="compositionally biased region" description="Polar residues" evidence="1">
    <location>
        <begin position="35"/>
        <end position="53"/>
    </location>
</feature>
<dbReference type="EMBL" id="CM029039">
    <property type="protein sequence ID" value="KAG2643947.1"/>
    <property type="molecule type" value="Genomic_DNA"/>
</dbReference>
<dbReference type="PANTHER" id="PTHR33735">
    <property type="entry name" value="EXPRESSED PROTEIN"/>
    <property type="match status" value="1"/>
</dbReference>